<evidence type="ECO:0000256" key="4">
    <source>
        <dbReference type="ARBA" id="ARBA00023136"/>
    </source>
</evidence>
<keyword evidence="4 5" id="KW-0472">Membrane</keyword>
<protein>
    <submittedName>
        <fullName evidence="8">UDP-sugar transporter UST74c isoform X1</fullName>
    </submittedName>
</protein>
<evidence type="ECO:0000259" key="6">
    <source>
        <dbReference type="Pfam" id="PF03151"/>
    </source>
</evidence>
<evidence type="ECO:0000256" key="1">
    <source>
        <dbReference type="ARBA" id="ARBA00004141"/>
    </source>
</evidence>
<feature type="transmembrane region" description="Helical" evidence="5">
    <location>
        <begin position="295"/>
        <end position="314"/>
    </location>
</feature>
<feature type="transmembrane region" description="Helical" evidence="5">
    <location>
        <begin position="173"/>
        <end position="192"/>
    </location>
</feature>
<dbReference type="PANTHER" id="PTHR11132">
    <property type="entry name" value="SOLUTE CARRIER FAMILY 35"/>
    <property type="match status" value="1"/>
</dbReference>
<feature type="transmembrane region" description="Helical" evidence="5">
    <location>
        <begin position="320"/>
        <end position="343"/>
    </location>
</feature>
<evidence type="ECO:0000256" key="3">
    <source>
        <dbReference type="ARBA" id="ARBA00022989"/>
    </source>
</evidence>
<feature type="transmembrane region" description="Helical" evidence="5">
    <location>
        <begin position="56"/>
        <end position="76"/>
    </location>
</feature>
<feature type="transmembrane region" description="Helical" evidence="5">
    <location>
        <begin position="230"/>
        <end position="251"/>
    </location>
</feature>
<proteinExistence type="predicted"/>
<dbReference type="InParanoid" id="A0A6P8YB08"/>
<dbReference type="CTD" id="39943"/>
<dbReference type="FunCoup" id="A0A6P8YB08">
    <property type="interactions" value="386"/>
</dbReference>
<evidence type="ECO:0000256" key="2">
    <source>
        <dbReference type="ARBA" id="ARBA00022692"/>
    </source>
</evidence>
<feature type="transmembrane region" description="Helical" evidence="5">
    <location>
        <begin position="263"/>
        <end position="288"/>
    </location>
</feature>
<reference evidence="8" key="1">
    <citation type="submission" date="2025-08" db="UniProtKB">
        <authorList>
            <consortium name="RefSeq"/>
        </authorList>
    </citation>
    <scope>IDENTIFICATION</scope>
    <source>
        <tissue evidence="8">Total insect</tissue>
    </source>
</reference>
<evidence type="ECO:0000313" key="8">
    <source>
        <dbReference type="RefSeq" id="XP_034230967.1"/>
    </source>
</evidence>
<evidence type="ECO:0000313" key="7">
    <source>
        <dbReference type="Proteomes" id="UP000515158"/>
    </source>
</evidence>
<dbReference type="OrthoDB" id="417037at2759"/>
<dbReference type="Proteomes" id="UP000515158">
    <property type="component" value="Unplaced"/>
</dbReference>
<organism evidence="8">
    <name type="scientific">Thrips palmi</name>
    <name type="common">Melon thrips</name>
    <dbReference type="NCBI Taxonomy" id="161013"/>
    <lineage>
        <taxon>Eukaryota</taxon>
        <taxon>Metazoa</taxon>
        <taxon>Ecdysozoa</taxon>
        <taxon>Arthropoda</taxon>
        <taxon>Hexapoda</taxon>
        <taxon>Insecta</taxon>
        <taxon>Pterygota</taxon>
        <taxon>Neoptera</taxon>
        <taxon>Paraneoptera</taxon>
        <taxon>Thysanoptera</taxon>
        <taxon>Terebrantia</taxon>
        <taxon>Thripoidea</taxon>
        <taxon>Thripidae</taxon>
        <taxon>Thrips</taxon>
    </lineage>
</organism>
<dbReference type="KEGG" id="tpal:117639433"/>
<dbReference type="Pfam" id="PF03151">
    <property type="entry name" value="TPT"/>
    <property type="match status" value="1"/>
</dbReference>
<keyword evidence="3 5" id="KW-1133">Transmembrane helix</keyword>
<keyword evidence="2 5" id="KW-0812">Transmembrane</keyword>
<feature type="transmembrane region" description="Helical" evidence="5">
    <location>
        <begin position="198"/>
        <end position="218"/>
    </location>
</feature>
<name>A0A6P8YB08_THRPL</name>
<dbReference type="GO" id="GO:0016020">
    <property type="term" value="C:membrane"/>
    <property type="evidence" value="ECO:0007669"/>
    <property type="project" value="UniProtKB-SubCell"/>
</dbReference>
<dbReference type="InterPro" id="IPR004853">
    <property type="entry name" value="Sugar_P_trans_dom"/>
</dbReference>
<accession>A0A6P8YB08</accession>
<evidence type="ECO:0000256" key="5">
    <source>
        <dbReference type="SAM" id="Phobius"/>
    </source>
</evidence>
<feature type="transmembrane region" description="Helical" evidence="5">
    <location>
        <begin position="82"/>
        <end position="101"/>
    </location>
</feature>
<dbReference type="InterPro" id="IPR050186">
    <property type="entry name" value="TPT_transporter"/>
</dbReference>
<gene>
    <name evidence="8" type="primary">LOC117639433</name>
</gene>
<feature type="domain" description="Sugar phosphate transporter" evidence="6">
    <location>
        <begin position="64"/>
        <end position="340"/>
    </location>
</feature>
<dbReference type="AlphaFoldDB" id="A0A6P8YB08"/>
<dbReference type="RefSeq" id="XP_034230967.1">
    <property type="nucleotide sequence ID" value="XM_034375076.1"/>
</dbReference>
<dbReference type="GeneID" id="117639433"/>
<keyword evidence="7" id="KW-1185">Reference proteome</keyword>
<comment type="subcellular location">
    <subcellularLocation>
        <location evidence="1">Membrane</location>
        <topology evidence="1">Multi-pass membrane protein</topology>
    </subcellularLocation>
</comment>
<sequence>MAAPSAPHQRSPRARGLAKVRATRVQVDMGVVGNGIGLGDDGASDRDRQSLMFKRVGSAVFYGAASFMITVVNKTVLTTYNFPSFQCLALGQMFATIIVLYTAKKLGMISFPDLESSTLRKIWPLPLIYIGNVTFGLGGTKELSLPMFTALRRFSILMTMVAEFYILGVKPSVAVQFSVYTMIIGALVAASNDLAFTAEGYIFVLMNDFFTATQGVYMKKKLDSKELGKYGLTYYNSLFMVIPSFLFAFSLGEIDKALEFPDWGNFMFLSQFILSCIMGFILSYSVILCTHYNSALTTTIIGCLKNISVTYLGMVIGGDYIFSWVNFIGINFSVIGSLVYTWVTFRRKEPPVSHQSKPLMSSVSNV</sequence>